<evidence type="ECO:0000256" key="1">
    <source>
        <dbReference type="SAM" id="MobiDB-lite"/>
    </source>
</evidence>
<accession>M0MTZ6</accession>
<name>M0MTZ6_9EURY</name>
<dbReference type="STRING" id="1227455.C449_00620"/>
<reference evidence="2 3" key="1">
    <citation type="journal article" date="2014" name="PLoS Genet.">
        <title>Phylogenetically driven sequencing of extremely halophilic archaea reveals strategies for static and dynamic osmo-response.</title>
        <authorList>
            <person name="Becker E.A."/>
            <person name="Seitzer P.M."/>
            <person name="Tritt A."/>
            <person name="Larsen D."/>
            <person name="Krusor M."/>
            <person name="Yao A.I."/>
            <person name="Wu D."/>
            <person name="Madern D."/>
            <person name="Eisen J.A."/>
            <person name="Darling A.E."/>
            <person name="Facciotti M.T."/>
        </authorList>
    </citation>
    <scope>NUCLEOTIDE SEQUENCE [LARGE SCALE GENOMIC DNA]</scope>
    <source>
        <strain evidence="2 3">DSM 5350</strain>
    </source>
</reference>
<dbReference type="AlphaFoldDB" id="M0MTZ6"/>
<evidence type="ECO:0000313" key="2">
    <source>
        <dbReference type="EMBL" id="EMA47930.1"/>
    </source>
</evidence>
<dbReference type="EMBL" id="AOMD01000002">
    <property type="protein sequence ID" value="EMA47930.1"/>
    <property type="molecule type" value="Genomic_DNA"/>
</dbReference>
<organism evidence="2 3">
    <name type="scientific">Halococcus saccharolyticus DSM 5350</name>
    <dbReference type="NCBI Taxonomy" id="1227455"/>
    <lineage>
        <taxon>Archaea</taxon>
        <taxon>Methanobacteriati</taxon>
        <taxon>Methanobacteriota</taxon>
        <taxon>Stenosarchaea group</taxon>
        <taxon>Halobacteria</taxon>
        <taxon>Halobacteriales</taxon>
        <taxon>Halococcaceae</taxon>
        <taxon>Halococcus</taxon>
    </lineage>
</organism>
<comment type="caution">
    <text evidence="2">The sequence shown here is derived from an EMBL/GenBank/DDBJ whole genome shotgun (WGS) entry which is preliminary data.</text>
</comment>
<feature type="region of interest" description="Disordered" evidence="1">
    <location>
        <begin position="1"/>
        <end position="24"/>
    </location>
</feature>
<evidence type="ECO:0000313" key="3">
    <source>
        <dbReference type="Proteomes" id="UP000011669"/>
    </source>
</evidence>
<sequence>MIETPEGLELPEDSPLHPQGHEWEREFIEDHGDIMTARYVCQVDACSALCQGIVAEQAGLDTYV</sequence>
<protein>
    <submittedName>
        <fullName evidence="2">Uncharacterized protein</fullName>
    </submittedName>
</protein>
<dbReference type="Proteomes" id="UP000011669">
    <property type="component" value="Unassembled WGS sequence"/>
</dbReference>
<proteinExistence type="predicted"/>
<gene>
    <name evidence="2" type="ORF">C449_00620</name>
</gene>
<dbReference type="InParanoid" id="M0MTZ6"/>
<keyword evidence="3" id="KW-1185">Reference proteome</keyword>